<protein>
    <submittedName>
        <fullName evidence="1">Uncharacterized protein</fullName>
    </submittedName>
</protein>
<dbReference type="Proteomes" id="UP001213466">
    <property type="component" value="Segment"/>
</dbReference>
<organism evidence="1 2">
    <name type="scientific">Pseudomonas phage SPA01</name>
    <dbReference type="NCBI Taxonomy" id="3003719"/>
    <lineage>
        <taxon>Viruses</taxon>
        <taxon>Duplodnaviria</taxon>
        <taxon>Heunggongvirae</taxon>
        <taxon>Uroviricota</taxon>
        <taxon>Caudoviricetes</taxon>
        <taxon>Vandenendeviridae</taxon>
        <taxon>Skurskavirinae</taxon>
        <taxon>Pakpunavirus</taxon>
        <taxon>Pakpunavirus SPA01</taxon>
    </lineage>
</organism>
<reference evidence="1 2" key="1">
    <citation type="submission" date="2022-11" db="EMBL/GenBank/DDBJ databases">
        <authorList>
            <person name="Naknaen A."/>
            <person name="Wannasrichan W."/>
            <person name="Poochit P."/>
            <person name="Chaikeeratisak V."/>
        </authorList>
    </citation>
    <scope>NUCLEOTIDE SEQUENCE [LARGE SCALE GENOMIC DNA]</scope>
</reference>
<evidence type="ECO:0000313" key="2">
    <source>
        <dbReference type="Proteomes" id="UP001213466"/>
    </source>
</evidence>
<accession>A0A9Y1VZF9</accession>
<dbReference type="EMBL" id="OP875100">
    <property type="protein sequence ID" value="WFG74083.1"/>
    <property type="molecule type" value="Genomic_DNA"/>
</dbReference>
<name>A0A9Y1VZF9_9CAUD</name>
<gene>
    <name evidence="1" type="ORF">DOEKDBNA_00027</name>
</gene>
<sequence length="85" mass="9637">MIEVWELILEEAYEADERLGMWSVNPPSEAQLRTVIKASGVLEDVLLDEVPKILLEDEVFRYQGGKRNMCLYKIPVDTGKGGKNV</sequence>
<proteinExistence type="predicted"/>
<evidence type="ECO:0000313" key="1">
    <source>
        <dbReference type="EMBL" id="WFG74083.1"/>
    </source>
</evidence>
<keyword evidence="2" id="KW-1185">Reference proteome</keyword>